<reference evidence="1 2" key="1">
    <citation type="submission" date="2015-01" db="EMBL/GenBank/DDBJ databases">
        <title>Evolution of Trichinella species and genotypes.</title>
        <authorList>
            <person name="Korhonen P.K."/>
            <person name="Edoardo P."/>
            <person name="Giuseppe L.R."/>
            <person name="Gasser R.B."/>
        </authorList>
    </citation>
    <scope>NUCLEOTIDE SEQUENCE [LARGE SCALE GENOMIC DNA]</scope>
    <source>
        <strain evidence="1">ISS417</strain>
    </source>
</reference>
<proteinExistence type="predicted"/>
<name>A0A0V0TBW8_9BILA</name>
<accession>A0A0V0TBW8</accession>
<comment type="caution">
    <text evidence="1">The sequence shown here is derived from an EMBL/GenBank/DDBJ whole genome shotgun (WGS) entry which is preliminary data.</text>
</comment>
<gene>
    <name evidence="1" type="ORF">T05_12113</name>
</gene>
<dbReference type="Proteomes" id="UP000055048">
    <property type="component" value="Unassembled WGS sequence"/>
</dbReference>
<protein>
    <submittedName>
        <fullName evidence="1">Uncharacterized protein</fullName>
    </submittedName>
</protein>
<dbReference type="EMBL" id="JYDJ01000359">
    <property type="protein sequence ID" value="KRX36509.1"/>
    <property type="molecule type" value="Genomic_DNA"/>
</dbReference>
<dbReference type="OrthoDB" id="10511289at2759"/>
<evidence type="ECO:0000313" key="2">
    <source>
        <dbReference type="Proteomes" id="UP000055048"/>
    </source>
</evidence>
<sequence length="65" mass="7174">MTSITIFRNIGKIFSIERSLGEESIFYPSQQTARGLWKTFLVTLVKFNADYSATVCSVGLPSVPG</sequence>
<keyword evidence="2" id="KW-1185">Reference proteome</keyword>
<evidence type="ECO:0000313" key="1">
    <source>
        <dbReference type="EMBL" id="KRX36509.1"/>
    </source>
</evidence>
<dbReference type="AlphaFoldDB" id="A0A0V0TBW8"/>
<organism evidence="1 2">
    <name type="scientific">Trichinella murrelli</name>
    <dbReference type="NCBI Taxonomy" id="144512"/>
    <lineage>
        <taxon>Eukaryota</taxon>
        <taxon>Metazoa</taxon>
        <taxon>Ecdysozoa</taxon>
        <taxon>Nematoda</taxon>
        <taxon>Enoplea</taxon>
        <taxon>Dorylaimia</taxon>
        <taxon>Trichinellida</taxon>
        <taxon>Trichinellidae</taxon>
        <taxon>Trichinella</taxon>
    </lineage>
</organism>